<dbReference type="InterPro" id="IPR036890">
    <property type="entry name" value="HATPase_C_sf"/>
</dbReference>
<sequence>MTNAEAERAGGCCAGEAGAQRQCLEVDAEGRPVVVRAGRHFVEREVVSRGATAFADDAALVAAELLANAVQHGGPPISVCVAGDVDRIRIEVHDGSARPPVRPAPSTSNMTGRGLALVDAVSAAWGVERDPDGGKLVWAELEAGTTHSPEEAVDIDELLAAWHDDEPSAEQRYTVVLGDVPTDLLIAAKAHIDNVVRELSLARDASGAEAVPEHLALLIETVVEGFADARDAIKRQALAAAQRAEPRTLLTLHLPPSAADAGEAYLAALDEADTYSRAARLLTLETPPAHRLFRRWYVEAVVRQVRELAAGNRPEPVTPFETRLLDEVQRLAALQRASDRAARLQRVTAALAVTRTPEDVADVVVSEGVAALGASGGGLLLPSADGDHLTVPGVVGYAEDLVDALREERLDAPLPAATALRTGQAVWLESQDERDSTFPALRGFEGATVSMCAVPLIVGDRTLGALRFSFTTRRLFDKDERSFVLALAAQTAQTLLRTEVYAAEREAALELQRALLPAGLAAIRDWDIAAYYSPAGGQEAGGDFYDVLPLPDGRVVAVVGDVMGRGVQAAAAMAQTRTVIRAYAIDDPEPAAVLSRVDAFFETLDGGQLVTVLYLLLDPQEGTAQIASAGHLAPLHVRDGHGSAVDVRGGTPFGVTDGARRSVPVTLAPGDALVLVTDGLVERRGEDIDVGFARVTAAVTGNLSGGADALLRQALRAGTAEASADDDVTILVLRRESYAD</sequence>
<dbReference type="Pfam" id="PF07228">
    <property type="entry name" value="SpoIIE"/>
    <property type="match status" value="1"/>
</dbReference>
<comment type="caution">
    <text evidence="3">The sequence shown here is derived from an EMBL/GenBank/DDBJ whole genome shotgun (WGS) entry which is preliminary data.</text>
</comment>
<dbReference type="SUPFAM" id="SSF81606">
    <property type="entry name" value="PP2C-like"/>
    <property type="match status" value="1"/>
</dbReference>
<dbReference type="Gene3D" id="3.30.565.10">
    <property type="entry name" value="Histidine kinase-like ATPase, C-terminal domain"/>
    <property type="match status" value="1"/>
</dbReference>
<dbReference type="Proteomes" id="UP000800981">
    <property type="component" value="Unassembled WGS sequence"/>
</dbReference>
<dbReference type="Gene3D" id="3.30.450.40">
    <property type="match status" value="1"/>
</dbReference>
<dbReference type="Pfam" id="PF13185">
    <property type="entry name" value="GAF_2"/>
    <property type="match status" value="1"/>
</dbReference>
<dbReference type="InterPro" id="IPR029016">
    <property type="entry name" value="GAF-like_dom_sf"/>
</dbReference>
<reference evidence="3 4" key="1">
    <citation type="submission" date="2020-03" db="EMBL/GenBank/DDBJ databases">
        <title>Two novel Motilibacter sp.</title>
        <authorList>
            <person name="Liu S."/>
        </authorList>
    </citation>
    <scope>NUCLEOTIDE SEQUENCE [LARGE SCALE GENOMIC DNA]</scope>
    <source>
        <strain evidence="3 4">E257</strain>
    </source>
</reference>
<dbReference type="Gene3D" id="3.60.40.10">
    <property type="entry name" value="PPM-type phosphatase domain"/>
    <property type="match status" value="1"/>
</dbReference>
<dbReference type="InterPro" id="IPR052016">
    <property type="entry name" value="Bact_Sigma-Reg"/>
</dbReference>
<dbReference type="InterPro" id="IPR036457">
    <property type="entry name" value="PPM-type-like_dom_sf"/>
</dbReference>
<gene>
    <name evidence="3" type="ORF">G9H71_03715</name>
</gene>
<accession>A0ABX0GPY4</accession>
<dbReference type="Pfam" id="PF13581">
    <property type="entry name" value="HATPase_c_2"/>
    <property type="match status" value="1"/>
</dbReference>
<dbReference type="SMART" id="SM00331">
    <property type="entry name" value="PP2C_SIG"/>
    <property type="match status" value="1"/>
</dbReference>
<dbReference type="RefSeq" id="WP_166277976.1">
    <property type="nucleotide sequence ID" value="NZ_JAANNP010000001.1"/>
</dbReference>
<evidence type="ECO:0000313" key="3">
    <source>
        <dbReference type="EMBL" id="NHC12882.1"/>
    </source>
</evidence>
<keyword evidence="4" id="KW-1185">Reference proteome</keyword>
<evidence type="ECO:0000256" key="1">
    <source>
        <dbReference type="ARBA" id="ARBA00022801"/>
    </source>
</evidence>
<feature type="domain" description="PPM-type phosphatase" evidence="2">
    <location>
        <begin position="528"/>
        <end position="735"/>
    </location>
</feature>
<keyword evidence="1" id="KW-0378">Hydrolase</keyword>
<proteinExistence type="predicted"/>
<dbReference type="InterPro" id="IPR001932">
    <property type="entry name" value="PPM-type_phosphatase-like_dom"/>
</dbReference>
<organism evidence="3 4">
    <name type="scientific">Motilibacter deserti</name>
    <dbReference type="NCBI Taxonomy" id="2714956"/>
    <lineage>
        <taxon>Bacteria</taxon>
        <taxon>Bacillati</taxon>
        <taxon>Actinomycetota</taxon>
        <taxon>Actinomycetes</taxon>
        <taxon>Motilibacterales</taxon>
        <taxon>Motilibacteraceae</taxon>
        <taxon>Motilibacter</taxon>
    </lineage>
</organism>
<evidence type="ECO:0000259" key="2">
    <source>
        <dbReference type="PROSITE" id="PS51746"/>
    </source>
</evidence>
<dbReference type="SUPFAM" id="SSF55874">
    <property type="entry name" value="ATPase domain of HSP90 chaperone/DNA topoisomerase II/histidine kinase"/>
    <property type="match status" value="1"/>
</dbReference>
<dbReference type="PROSITE" id="PS51746">
    <property type="entry name" value="PPM_2"/>
    <property type="match status" value="1"/>
</dbReference>
<name>A0ABX0GPY4_9ACTN</name>
<dbReference type="SMART" id="SM00065">
    <property type="entry name" value="GAF"/>
    <property type="match status" value="1"/>
</dbReference>
<dbReference type="PANTHER" id="PTHR43156">
    <property type="entry name" value="STAGE II SPORULATION PROTEIN E-RELATED"/>
    <property type="match status" value="1"/>
</dbReference>
<dbReference type="SUPFAM" id="SSF55781">
    <property type="entry name" value="GAF domain-like"/>
    <property type="match status" value="1"/>
</dbReference>
<dbReference type="InterPro" id="IPR003594">
    <property type="entry name" value="HATPase_dom"/>
</dbReference>
<protein>
    <submittedName>
        <fullName evidence="3">SpoIIE family protein phosphatase</fullName>
    </submittedName>
</protein>
<dbReference type="InterPro" id="IPR003018">
    <property type="entry name" value="GAF"/>
</dbReference>
<dbReference type="EMBL" id="JAANNP010000001">
    <property type="protein sequence ID" value="NHC12882.1"/>
    <property type="molecule type" value="Genomic_DNA"/>
</dbReference>
<dbReference type="PANTHER" id="PTHR43156:SF2">
    <property type="entry name" value="STAGE II SPORULATION PROTEIN E"/>
    <property type="match status" value="1"/>
</dbReference>
<dbReference type="CDD" id="cd16936">
    <property type="entry name" value="HATPase_RsbW-like"/>
    <property type="match status" value="1"/>
</dbReference>
<evidence type="ECO:0000313" key="4">
    <source>
        <dbReference type="Proteomes" id="UP000800981"/>
    </source>
</evidence>